<gene>
    <name evidence="5" type="primary">espG</name>
    <name evidence="5" type="ORF">MHPYR_90101</name>
</gene>
<comment type="subcellular location">
    <subcellularLocation>
        <location evidence="1">Cytoplasm</location>
    </subcellularLocation>
</comment>
<accession>A0A1Y5PU59</accession>
<evidence type="ECO:0000256" key="2">
    <source>
        <dbReference type="ARBA" id="ARBA00006411"/>
    </source>
</evidence>
<evidence type="ECO:0000256" key="1">
    <source>
        <dbReference type="ARBA" id="ARBA00004496"/>
    </source>
</evidence>
<evidence type="ECO:0000256" key="4">
    <source>
        <dbReference type="ARBA" id="ARBA00023186"/>
    </source>
</evidence>
<evidence type="ECO:0000313" key="5">
    <source>
        <dbReference type="EMBL" id="SBS79751.1"/>
    </source>
</evidence>
<dbReference type="EMBL" id="FLQS01000089">
    <property type="protein sequence ID" value="SBS79751.1"/>
    <property type="molecule type" value="Genomic_DNA"/>
</dbReference>
<proteinExistence type="inferred from homology"/>
<evidence type="ECO:0000256" key="3">
    <source>
        <dbReference type="ARBA" id="ARBA00022490"/>
    </source>
</evidence>
<name>A0A1Y5PU59_9MYCO</name>
<keyword evidence="4" id="KW-0143">Chaperone</keyword>
<sequence>MPAHNAVELTADAAWLVADNVGAGSFPWVLAITPPLTEPRGGGAMLARLRAELTRTRVMSDGGSVDAEVVRWIRTVCAPQRWLELRYVRGNGTHLLRGLVACRGADTVVALRSGELVTFTELDISDPALLAPVVTAGLPGRAPARFAEFVLPTRVGVRADERLRAGADLGAVLDHLCLPASAVPVVRSVFTGARSYVEVRAGSARDGVHNLSEVGVGIIDAEGGRVLVNPERAADGEWLSTFAPGTPFAIALALDRLTETLPDGRWFPAAALTRDFSSNTI</sequence>
<protein>
    <submittedName>
        <fullName evidence="5">ESX-3 secretion-associated protein EspG3</fullName>
    </submittedName>
</protein>
<comment type="similarity">
    <text evidence="2">Belongs to the EspG family.</text>
</comment>
<keyword evidence="3" id="KW-0963">Cytoplasm</keyword>
<dbReference type="GO" id="GO:0005737">
    <property type="term" value="C:cytoplasm"/>
    <property type="evidence" value="ECO:0007669"/>
    <property type="project" value="UniProtKB-SubCell"/>
</dbReference>
<dbReference type="AlphaFoldDB" id="A0A1Y5PU59"/>
<dbReference type="Pfam" id="PF14011">
    <property type="entry name" value="ESX-1_EspG"/>
    <property type="match status" value="1"/>
</dbReference>
<organism evidence="5">
    <name type="scientific">uncultured Mycobacterium sp</name>
    <dbReference type="NCBI Taxonomy" id="171292"/>
    <lineage>
        <taxon>Bacteria</taxon>
        <taxon>Bacillati</taxon>
        <taxon>Actinomycetota</taxon>
        <taxon>Actinomycetes</taxon>
        <taxon>Mycobacteriales</taxon>
        <taxon>Mycobacteriaceae</taxon>
        <taxon>Mycobacterium</taxon>
        <taxon>environmental samples</taxon>
    </lineage>
</organism>
<reference evidence="5" key="1">
    <citation type="submission" date="2016-03" db="EMBL/GenBank/DDBJ databases">
        <authorList>
            <person name="Ploux O."/>
        </authorList>
    </citation>
    <scope>NUCLEOTIDE SEQUENCE</scope>
    <source>
        <strain evidence="5">UC10</strain>
    </source>
</reference>
<dbReference type="InterPro" id="IPR025734">
    <property type="entry name" value="EspG"/>
</dbReference>